<dbReference type="EMBL" id="CP017637">
    <property type="protein sequence ID" value="APG11201.1"/>
    <property type="molecule type" value="Genomic_DNA"/>
</dbReference>
<dbReference type="PANTHER" id="PTHR47691:SF3">
    <property type="entry name" value="HTH-TYPE TRANSCRIPTIONAL REGULATOR RV0890C-RELATED"/>
    <property type="match status" value="1"/>
</dbReference>
<evidence type="ECO:0000313" key="3">
    <source>
        <dbReference type="Proteomes" id="UP000181962"/>
    </source>
</evidence>
<dbReference type="Proteomes" id="UP000181962">
    <property type="component" value="Chromosome"/>
</dbReference>
<dbReference type="PANTHER" id="PTHR47691">
    <property type="entry name" value="REGULATOR-RELATED"/>
    <property type="match status" value="1"/>
</dbReference>
<organism evidence="2 3">
    <name type="scientific">Bradyrhizobium japonicum</name>
    <dbReference type="NCBI Taxonomy" id="375"/>
    <lineage>
        <taxon>Bacteria</taxon>
        <taxon>Pseudomonadati</taxon>
        <taxon>Pseudomonadota</taxon>
        <taxon>Alphaproteobacteria</taxon>
        <taxon>Hyphomicrobiales</taxon>
        <taxon>Nitrobacteraceae</taxon>
        <taxon>Bradyrhizobium</taxon>
    </lineage>
</organism>
<feature type="domain" description="CSD" evidence="1">
    <location>
        <begin position="795"/>
        <end position="860"/>
    </location>
</feature>
<name>A0A1L3FD36_BRAJP</name>
<evidence type="ECO:0000313" key="2">
    <source>
        <dbReference type="EMBL" id="APG11201.1"/>
    </source>
</evidence>
<dbReference type="GO" id="GO:0003676">
    <property type="term" value="F:nucleic acid binding"/>
    <property type="evidence" value="ECO:0007669"/>
    <property type="project" value="InterPro"/>
</dbReference>
<dbReference type="Gene3D" id="1.25.40.10">
    <property type="entry name" value="Tetratricopeptide repeat domain"/>
    <property type="match status" value="1"/>
</dbReference>
<dbReference type="GO" id="GO:0043531">
    <property type="term" value="F:ADP binding"/>
    <property type="evidence" value="ECO:0007669"/>
    <property type="project" value="InterPro"/>
</dbReference>
<dbReference type="SUPFAM" id="SSF48452">
    <property type="entry name" value="TPR-like"/>
    <property type="match status" value="1"/>
</dbReference>
<proteinExistence type="predicted"/>
<dbReference type="Pfam" id="PF00313">
    <property type="entry name" value="CSD"/>
    <property type="match status" value="1"/>
</dbReference>
<dbReference type="PROSITE" id="PS51857">
    <property type="entry name" value="CSD_2"/>
    <property type="match status" value="1"/>
</dbReference>
<accession>A0A1L3FD36</accession>
<dbReference type="Gene3D" id="2.40.50.140">
    <property type="entry name" value="Nucleic acid-binding proteins"/>
    <property type="match status" value="1"/>
</dbReference>
<dbReference type="RefSeq" id="WP_071912883.1">
    <property type="nucleotide sequence ID" value="NZ_CP017637.1"/>
</dbReference>
<dbReference type="SUPFAM" id="SSF50249">
    <property type="entry name" value="Nucleic acid-binding proteins"/>
    <property type="match status" value="1"/>
</dbReference>
<dbReference type="SUPFAM" id="SSF52540">
    <property type="entry name" value="P-loop containing nucleoside triphosphate hydrolases"/>
    <property type="match status" value="1"/>
</dbReference>
<protein>
    <recommendedName>
        <fullName evidence="1">CSD domain-containing protein</fullName>
    </recommendedName>
</protein>
<dbReference type="InterPro" id="IPR002182">
    <property type="entry name" value="NB-ARC"/>
</dbReference>
<gene>
    <name evidence="2" type="ORF">BKD09_22985</name>
</gene>
<dbReference type="AlphaFoldDB" id="A0A1L3FD36"/>
<dbReference type="InterPro" id="IPR002059">
    <property type="entry name" value="CSP_DNA-bd"/>
</dbReference>
<dbReference type="InterPro" id="IPR011990">
    <property type="entry name" value="TPR-like_helical_dom_sf"/>
</dbReference>
<reference evidence="2 3" key="1">
    <citation type="submission" date="2016-11" db="EMBL/GenBank/DDBJ databases">
        <title>Complete Genome Sequence of Bradyrhizobium sp. strain J5, an isolated from soybean nodule in Hokkaido.</title>
        <authorList>
            <person name="Kanehara K."/>
        </authorList>
    </citation>
    <scope>NUCLEOTIDE SEQUENCE [LARGE SCALE GENOMIC DNA]</scope>
    <source>
        <strain evidence="2 3">J5</strain>
    </source>
</reference>
<dbReference type="InterPro" id="IPR027417">
    <property type="entry name" value="P-loop_NTPase"/>
</dbReference>
<evidence type="ECO:0000259" key="1">
    <source>
        <dbReference type="PROSITE" id="PS51857"/>
    </source>
</evidence>
<dbReference type="Pfam" id="PF00931">
    <property type="entry name" value="NB-ARC"/>
    <property type="match status" value="1"/>
</dbReference>
<dbReference type="Gene3D" id="3.40.50.300">
    <property type="entry name" value="P-loop containing nucleotide triphosphate hydrolases"/>
    <property type="match status" value="1"/>
</dbReference>
<dbReference type="Pfam" id="PF14559">
    <property type="entry name" value="TPR_19"/>
    <property type="match status" value="1"/>
</dbReference>
<dbReference type="InterPro" id="IPR012340">
    <property type="entry name" value="NA-bd_OB-fold"/>
</dbReference>
<sequence>MIVSQQRLTLFALISTVESDARLLITANILGKKALDEVYPKTLLEEARTKLTKVAHLIIDPENDTALLDFLNIGDHFQTLNRNKEHLSRSLVKLLSNSKKIETLIAVRNRVMHGRPLDFDDLPAIKTLCEELTLSDPTNWSGTRELLKSLRKNPSYAFEFEADFEVEASDPILHNLPSPDFDDTGFVGRAEQLEKLKKAIKGSFPIITVLGDGGLGKTSLTLKALYDSIDELSNQFDAIVWTTAKTTVLTPKEIVEIENSIKDSIGIFKAAATILSKSDQRDPLEVLRDWLQNFRILLVIDNLETILDERIRDFAANIPAGSKLLFTTRVGLGAYDFPIELQQLTEREGIDYFRRICEVYGLRDLQNQKREYVIDACNRLNFSPLAIKWFVQAIRGGANPSSLLANPKLVLRFCVANVVDGLSLLARRVLDALIVTSRPQSLSSLHFIVSEDSTELSNAIRELRAANLIMVSPSQHLGGDDSYLVKPLANFYIRNYFSPSADVQQSIRQKQHQLSFAKDRLAAHKKRKNIYDPNYIFIREEHAGSDFIVADYLNSAMTLVRKHRIDEAEEYIARAMNMSPNYFEVHRIEAFASFTQGNSIRADSAYERAVSLCPTHAPLRYLYGGFLLRIDEFDRAREHLETAASLDSAEPSIKIQLSRAYIRLRNFEAAQKQLHEIPYKSLTFKAKKLVFENWLQLYRQMLSVSLTHTDIDAAYNAIVKLSSFLDTADPLLVDDKHHNTLVKLSMLIRRFIVEDRASARTADCNEALDKVSDILSIGASEHSPSQEELAPPPHYKLGEISKILLDKRFGFIVEDNGSEWFFHRNHLDQPSTFERLLPGIRVSFTVGNNERGPCAIDIRVND</sequence>